<name>A0A845ME91_9PROT</name>
<evidence type="ECO:0000256" key="1">
    <source>
        <dbReference type="ARBA" id="ARBA00004533"/>
    </source>
</evidence>
<proteinExistence type="predicted"/>
<reference evidence="8 9" key="1">
    <citation type="journal article" date="2014" name="Int. J. Syst. Evol. Microbiol.">
        <title>Sneathiella chungangensis sp. nov., isolated from a marine sand, and emended description of the genus Sneathiella.</title>
        <authorList>
            <person name="Siamphan C."/>
            <person name="Kim H."/>
            <person name="Lee J.S."/>
            <person name="Kim W."/>
        </authorList>
    </citation>
    <scope>NUCLEOTIDE SEQUENCE [LARGE SCALE GENOMIC DNA]</scope>
    <source>
        <strain evidence="8 9">KCTC 32476</strain>
    </source>
</reference>
<dbReference type="PANTHER" id="PTHR30462:SF3">
    <property type="entry name" value="INTERMEMBRANE TRANSPORT PROTEIN PQIA"/>
    <property type="match status" value="1"/>
</dbReference>
<feature type="transmembrane region" description="Helical" evidence="7">
    <location>
        <begin position="99"/>
        <end position="126"/>
    </location>
</feature>
<evidence type="ECO:0000256" key="2">
    <source>
        <dbReference type="ARBA" id="ARBA00022475"/>
    </source>
</evidence>
<feature type="transmembrane region" description="Helical" evidence="7">
    <location>
        <begin position="54"/>
        <end position="79"/>
    </location>
</feature>
<keyword evidence="3" id="KW-0997">Cell inner membrane</keyword>
<evidence type="ECO:0000256" key="7">
    <source>
        <dbReference type="SAM" id="Phobius"/>
    </source>
</evidence>
<keyword evidence="5 7" id="KW-1133">Transmembrane helix</keyword>
<dbReference type="Proteomes" id="UP000445696">
    <property type="component" value="Unassembled WGS sequence"/>
</dbReference>
<evidence type="ECO:0000256" key="4">
    <source>
        <dbReference type="ARBA" id="ARBA00022692"/>
    </source>
</evidence>
<gene>
    <name evidence="8" type="ORF">GQF03_08570</name>
</gene>
<sequence>MSAAGVTAKSLGALSCHVCGLLVSGSYSAAHSARCPRCDAALHSRKVNSMHRTWALLIAAGVLYIPANVYPVLTLVSFGRATTNTIMGGVIELVHSGQIVIAVIVFVASVFVPIFKIAALLFLVLSVQLRMKARPRARTLLYRFTEFIGRWSMIDIFMISILIALVKLQALATVTAGPGAIAFAAVVILTMFAAMTFDPRLIWDAEGEDDDGR</sequence>
<evidence type="ECO:0000256" key="3">
    <source>
        <dbReference type="ARBA" id="ARBA00022519"/>
    </source>
</evidence>
<dbReference type="EMBL" id="WTVA01000003">
    <property type="protein sequence ID" value="MZR22383.1"/>
    <property type="molecule type" value="Genomic_DNA"/>
</dbReference>
<evidence type="ECO:0000313" key="9">
    <source>
        <dbReference type="Proteomes" id="UP000445696"/>
    </source>
</evidence>
<dbReference type="OrthoDB" id="9800207at2"/>
<keyword evidence="4 7" id="KW-0812">Transmembrane</keyword>
<keyword evidence="9" id="KW-1185">Reference proteome</keyword>
<protein>
    <submittedName>
        <fullName evidence="8">Paraquat-inducible membrane protein A</fullName>
    </submittedName>
</protein>
<dbReference type="InterPro" id="IPR007498">
    <property type="entry name" value="PqiA-like"/>
</dbReference>
<dbReference type="InterPro" id="IPR051800">
    <property type="entry name" value="PqiA-PqiB_transport"/>
</dbReference>
<evidence type="ECO:0000313" key="8">
    <source>
        <dbReference type="EMBL" id="MZR22383.1"/>
    </source>
</evidence>
<dbReference type="RefSeq" id="WP_161338823.1">
    <property type="nucleotide sequence ID" value="NZ_JBHSDG010000005.1"/>
</dbReference>
<comment type="caution">
    <text evidence="8">The sequence shown here is derived from an EMBL/GenBank/DDBJ whole genome shotgun (WGS) entry which is preliminary data.</text>
</comment>
<feature type="transmembrane region" description="Helical" evidence="7">
    <location>
        <begin position="172"/>
        <end position="194"/>
    </location>
</feature>
<accession>A0A845ME91</accession>
<feature type="transmembrane region" description="Helical" evidence="7">
    <location>
        <begin position="147"/>
        <end position="166"/>
    </location>
</feature>
<dbReference type="AlphaFoldDB" id="A0A845ME91"/>
<evidence type="ECO:0000256" key="6">
    <source>
        <dbReference type="ARBA" id="ARBA00023136"/>
    </source>
</evidence>
<evidence type="ECO:0000256" key="5">
    <source>
        <dbReference type="ARBA" id="ARBA00022989"/>
    </source>
</evidence>
<dbReference type="GO" id="GO:0005886">
    <property type="term" value="C:plasma membrane"/>
    <property type="evidence" value="ECO:0007669"/>
    <property type="project" value="UniProtKB-SubCell"/>
</dbReference>
<dbReference type="PANTHER" id="PTHR30462">
    <property type="entry name" value="INTERMEMBRANE TRANSPORT PROTEIN PQIB-RELATED"/>
    <property type="match status" value="1"/>
</dbReference>
<organism evidence="8 9">
    <name type="scientific">Sneathiella chungangensis</name>
    <dbReference type="NCBI Taxonomy" id="1418234"/>
    <lineage>
        <taxon>Bacteria</taxon>
        <taxon>Pseudomonadati</taxon>
        <taxon>Pseudomonadota</taxon>
        <taxon>Alphaproteobacteria</taxon>
        <taxon>Sneathiellales</taxon>
        <taxon>Sneathiellaceae</taxon>
        <taxon>Sneathiella</taxon>
    </lineage>
</organism>
<dbReference type="Pfam" id="PF04403">
    <property type="entry name" value="PqiA"/>
    <property type="match status" value="1"/>
</dbReference>
<comment type="subcellular location">
    <subcellularLocation>
        <location evidence="1">Cell inner membrane</location>
    </subcellularLocation>
</comment>
<keyword evidence="2" id="KW-1003">Cell membrane</keyword>
<keyword evidence="6 7" id="KW-0472">Membrane</keyword>